<dbReference type="InterPro" id="IPR016177">
    <property type="entry name" value="DNA-bd_dom_sf"/>
</dbReference>
<feature type="region of interest" description="Disordered" evidence="6">
    <location>
        <begin position="53"/>
        <end position="72"/>
    </location>
</feature>
<dbReference type="FunFam" id="3.30.730.10:FF:000001">
    <property type="entry name" value="Ethylene-responsive transcription factor 2"/>
    <property type="match status" value="1"/>
</dbReference>
<dbReference type="InterPro" id="IPR001471">
    <property type="entry name" value="AP2/ERF_dom"/>
</dbReference>
<accession>A0AAQ3QDQ6</accession>
<dbReference type="CDD" id="cd00018">
    <property type="entry name" value="AP2"/>
    <property type="match status" value="1"/>
</dbReference>
<evidence type="ECO:0000256" key="5">
    <source>
        <dbReference type="ARBA" id="ARBA00023242"/>
    </source>
</evidence>
<evidence type="ECO:0000313" key="9">
    <source>
        <dbReference type="Proteomes" id="UP001327560"/>
    </source>
</evidence>
<evidence type="ECO:0000313" key="8">
    <source>
        <dbReference type="EMBL" id="WOL08886.1"/>
    </source>
</evidence>
<dbReference type="EMBL" id="CP136894">
    <property type="protein sequence ID" value="WOL08886.1"/>
    <property type="molecule type" value="Genomic_DNA"/>
</dbReference>
<dbReference type="PRINTS" id="PR00367">
    <property type="entry name" value="ETHRSPELEMNT"/>
</dbReference>
<dbReference type="PANTHER" id="PTHR31190">
    <property type="entry name" value="DNA-BINDING DOMAIN"/>
    <property type="match status" value="1"/>
</dbReference>
<organism evidence="8 9">
    <name type="scientific">Canna indica</name>
    <name type="common">Indian-shot</name>
    <dbReference type="NCBI Taxonomy" id="4628"/>
    <lineage>
        <taxon>Eukaryota</taxon>
        <taxon>Viridiplantae</taxon>
        <taxon>Streptophyta</taxon>
        <taxon>Embryophyta</taxon>
        <taxon>Tracheophyta</taxon>
        <taxon>Spermatophyta</taxon>
        <taxon>Magnoliopsida</taxon>
        <taxon>Liliopsida</taxon>
        <taxon>Zingiberales</taxon>
        <taxon>Cannaceae</taxon>
        <taxon>Canna</taxon>
    </lineage>
</organism>
<keyword evidence="2" id="KW-0805">Transcription regulation</keyword>
<dbReference type="Gene3D" id="3.30.730.10">
    <property type="entry name" value="AP2/ERF domain"/>
    <property type="match status" value="1"/>
</dbReference>
<proteinExistence type="predicted"/>
<dbReference type="PROSITE" id="PS51032">
    <property type="entry name" value="AP2_ERF"/>
    <property type="match status" value="1"/>
</dbReference>
<evidence type="ECO:0000256" key="3">
    <source>
        <dbReference type="ARBA" id="ARBA00023125"/>
    </source>
</evidence>
<evidence type="ECO:0000256" key="2">
    <source>
        <dbReference type="ARBA" id="ARBA00023015"/>
    </source>
</evidence>
<dbReference type="GO" id="GO:0009873">
    <property type="term" value="P:ethylene-activated signaling pathway"/>
    <property type="evidence" value="ECO:0007669"/>
    <property type="project" value="InterPro"/>
</dbReference>
<feature type="compositionally biased region" description="Basic residues" evidence="6">
    <location>
        <begin position="63"/>
        <end position="72"/>
    </location>
</feature>
<protein>
    <recommendedName>
        <fullName evidence="7">AP2/ERF domain-containing protein</fullName>
    </recommendedName>
</protein>
<dbReference type="GO" id="GO:0005634">
    <property type="term" value="C:nucleus"/>
    <property type="evidence" value="ECO:0007669"/>
    <property type="project" value="UniProtKB-SubCell"/>
</dbReference>
<keyword evidence="9" id="KW-1185">Reference proteome</keyword>
<gene>
    <name evidence="8" type="ORF">Cni_G17639</name>
</gene>
<keyword evidence="5" id="KW-0539">Nucleus</keyword>
<feature type="compositionally biased region" description="Low complexity" evidence="6">
    <location>
        <begin position="53"/>
        <end position="62"/>
    </location>
</feature>
<evidence type="ECO:0000256" key="1">
    <source>
        <dbReference type="ARBA" id="ARBA00004123"/>
    </source>
</evidence>
<dbReference type="Pfam" id="PF00847">
    <property type="entry name" value="AP2"/>
    <property type="match status" value="1"/>
</dbReference>
<evidence type="ECO:0000259" key="7">
    <source>
        <dbReference type="PROSITE" id="PS51032"/>
    </source>
</evidence>
<dbReference type="SUPFAM" id="SSF54171">
    <property type="entry name" value="DNA-binding domain"/>
    <property type="match status" value="1"/>
</dbReference>
<keyword evidence="4" id="KW-0804">Transcription</keyword>
<sequence length="166" mass="17324">MEIYSSSAYPDLDLLDEDLTAAAAATPSSCPAFNAHGGPPVLPCAATDVAAVPQPQPAASRPQRGRNYRGVRQRPWGKFAAEIRDPGRNGARVWLGTLATAEQAALAYDRAAFRIRGSRALLNFPLRICSQDDEAAEAGPKAGVPGASNSTLQAPMPGKAGTRGGR</sequence>
<dbReference type="InterPro" id="IPR044808">
    <property type="entry name" value="ERF_plant"/>
</dbReference>
<dbReference type="GO" id="GO:0003677">
    <property type="term" value="F:DNA binding"/>
    <property type="evidence" value="ECO:0007669"/>
    <property type="project" value="UniProtKB-KW"/>
</dbReference>
<dbReference type="Proteomes" id="UP001327560">
    <property type="component" value="Chromosome 5"/>
</dbReference>
<dbReference type="InterPro" id="IPR036955">
    <property type="entry name" value="AP2/ERF_dom_sf"/>
</dbReference>
<reference evidence="8 9" key="1">
    <citation type="submission" date="2023-10" db="EMBL/GenBank/DDBJ databases">
        <title>Chromosome-scale genome assembly provides insights into flower coloration mechanisms of Canna indica.</title>
        <authorList>
            <person name="Li C."/>
        </authorList>
    </citation>
    <scope>NUCLEOTIDE SEQUENCE [LARGE SCALE GENOMIC DNA]</scope>
    <source>
        <tissue evidence="8">Flower</tissue>
    </source>
</reference>
<dbReference type="SMART" id="SM00380">
    <property type="entry name" value="AP2"/>
    <property type="match status" value="1"/>
</dbReference>
<evidence type="ECO:0000256" key="6">
    <source>
        <dbReference type="SAM" id="MobiDB-lite"/>
    </source>
</evidence>
<dbReference type="GO" id="GO:0003700">
    <property type="term" value="F:DNA-binding transcription factor activity"/>
    <property type="evidence" value="ECO:0007669"/>
    <property type="project" value="InterPro"/>
</dbReference>
<name>A0AAQ3QDQ6_9LILI</name>
<dbReference type="PANTHER" id="PTHR31190:SF484">
    <property type="entry name" value="AP2_ERF DOMAIN-CONTAINING PROTEIN"/>
    <property type="match status" value="1"/>
</dbReference>
<keyword evidence="3" id="KW-0238">DNA-binding</keyword>
<comment type="subcellular location">
    <subcellularLocation>
        <location evidence="1">Nucleus</location>
    </subcellularLocation>
</comment>
<evidence type="ECO:0000256" key="4">
    <source>
        <dbReference type="ARBA" id="ARBA00023163"/>
    </source>
</evidence>
<dbReference type="AlphaFoldDB" id="A0AAQ3QDQ6"/>
<feature type="domain" description="AP2/ERF" evidence="7">
    <location>
        <begin position="67"/>
        <end position="125"/>
    </location>
</feature>
<feature type="region of interest" description="Disordered" evidence="6">
    <location>
        <begin position="134"/>
        <end position="166"/>
    </location>
</feature>